<dbReference type="Pfam" id="PF22262">
    <property type="entry name" value="DUF6950"/>
    <property type="match status" value="1"/>
</dbReference>
<dbReference type="AlphaFoldDB" id="A0A844QMJ9"/>
<feature type="domain" description="DUF6950" evidence="1">
    <location>
        <begin position="8"/>
        <end position="131"/>
    </location>
</feature>
<evidence type="ECO:0000313" key="3">
    <source>
        <dbReference type="Proteomes" id="UP000463224"/>
    </source>
</evidence>
<reference evidence="2 3" key="1">
    <citation type="submission" date="2019-12" db="EMBL/GenBank/DDBJ databases">
        <title>Nitratireductor arenosus sp. nov., Isolated from sea sand, Jeju island, South Korea.</title>
        <authorList>
            <person name="Kim W."/>
        </authorList>
    </citation>
    <scope>NUCLEOTIDE SEQUENCE [LARGE SCALE GENOMIC DNA]</scope>
    <source>
        <strain evidence="2 3">CAU 1489</strain>
    </source>
</reference>
<sequence>MKRRDLFMSFIEEWQDKESVWGVSDCSAWPALWVEVATGQKVPLPAYETRGEAARLIAKAGGLVALWRAALAETRAYEIDIEDVSCGDVGILDMSDCRRGIIFANHQFGYVKAETGIAVVPPMRVAAVWRI</sequence>
<accession>A0A844QMJ9</accession>
<comment type="caution">
    <text evidence="2">The sequence shown here is derived from an EMBL/GenBank/DDBJ whole genome shotgun (WGS) entry which is preliminary data.</text>
</comment>
<evidence type="ECO:0000259" key="1">
    <source>
        <dbReference type="Pfam" id="PF22262"/>
    </source>
</evidence>
<proteinExistence type="predicted"/>
<dbReference type="InterPro" id="IPR053802">
    <property type="entry name" value="DUF6950"/>
</dbReference>
<evidence type="ECO:0000313" key="2">
    <source>
        <dbReference type="EMBL" id="MVA98839.1"/>
    </source>
</evidence>
<dbReference type="RefSeq" id="WP_156713820.1">
    <property type="nucleotide sequence ID" value="NZ_WPHG01000004.1"/>
</dbReference>
<dbReference type="Proteomes" id="UP000463224">
    <property type="component" value="Unassembled WGS sequence"/>
</dbReference>
<protein>
    <recommendedName>
        <fullName evidence="1">DUF6950 domain-containing protein</fullName>
    </recommendedName>
</protein>
<name>A0A844QMJ9_9HYPH</name>
<gene>
    <name evidence="2" type="ORF">GN330_16450</name>
</gene>
<dbReference type="EMBL" id="WPHG01000004">
    <property type="protein sequence ID" value="MVA98839.1"/>
    <property type="molecule type" value="Genomic_DNA"/>
</dbReference>
<keyword evidence="3" id="KW-1185">Reference proteome</keyword>
<organism evidence="2 3">
    <name type="scientific">Nitratireductor arenosus</name>
    <dbReference type="NCBI Taxonomy" id="2682096"/>
    <lineage>
        <taxon>Bacteria</taxon>
        <taxon>Pseudomonadati</taxon>
        <taxon>Pseudomonadota</taxon>
        <taxon>Alphaproteobacteria</taxon>
        <taxon>Hyphomicrobiales</taxon>
        <taxon>Phyllobacteriaceae</taxon>
        <taxon>Nitratireductor</taxon>
    </lineage>
</organism>